<evidence type="ECO:0000259" key="5">
    <source>
        <dbReference type="Pfam" id="PF01555"/>
    </source>
</evidence>
<dbReference type="Pfam" id="PF01555">
    <property type="entry name" value="N6_N4_Mtase"/>
    <property type="match status" value="1"/>
</dbReference>
<organism evidence="6 7">
    <name type="scientific">Bacteroides ovatus</name>
    <dbReference type="NCBI Taxonomy" id="28116"/>
    <lineage>
        <taxon>Bacteria</taxon>
        <taxon>Pseudomonadati</taxon>
        <taxon>Bacteroidota</taxon>
        <taxon>Bacteroidia</taxon>
        <taxon>Bacteroidales</taxon>
        <taxon>Bacteroidaceae</taxon>
        <taxon>Bacteroides</taxon>
    </lineage>
</organism>
<feature type="compositionally biased region" description="Polar residues" evidence="4">
    <location>
        <begin position="270"/>
        <end position="280"/>
    </location>
</feature>
<dbReference type="InterPro" id="IPR001091">
    <property type="entry name" value="RM_Methyltransferase"/>
</dbReference>
<accession>A0AAP9DH14</accession>
<reference evidence="7" key="1">
    <citation type="journal article" date="2018" name="J. Anim. Genet.">
        <title>Acquired interbacterial defense systems protect against interspecies antagonism in the human gut microbiome.</title>
        <authorList>
            <person name="Ross B.D."/>
            <person name="Verster A.J."/>
            <person name="Radey M.C."/>
            <person name="Schmidtke D.T."/>
            <person name="Pope C.E."/>
            <person name="Hoffman L.R."/>
            <person name="Hajjar A."/>
            <person name="Peterson S.B."/>
            <person name="Borenstein E."/>
            <person name="Mougous J."/>
        </authorList>
    </citation>
    <scope>NUCLEOTIDE SEQUENCE [LARGE SCALE GENOMIC DNA]</scope>
    <source>
        <strain evidence="7">3725 D1 iv</strain>
    </source>
</reference>
<feature type="region of interest" description="Disordered" evidence="4">
    <location>
        <begin position="257"/>
        <end position="280"/>
    </location>
</feature>
<dbReference type="Proteomes" id="UP000318823">
    <property type="component" value="Chromosome"/>
</dbReference>
<dbReference type="GO" id="GO:0032259">
    <property type="term" value="P:methylation"/>
    <property type="evidence" value="ECO:0007669"/>
    <property type="project" value="UniProtKB-KW"/>
</dbReference>
<dbReference type="Gene3D" id="3.40.50.150">
    <property type="entry name" value="Vaccinia Virus protein VP39"/>
    <property type="match status" value="1"/>
</dbReference>
<name>A0AAP9DH14_BACOV</name>
<evidence type="ECO:0000313" key="7">
    <source>
        <dbReference type="Proteomes" id="UP000318823"/>
    </source>
</evidence>
<evidence type="ECO:0000256" key="1">
    <source>
        <dbReference type="ARBA" id="ARBA00022603"/>
    </source>
</evidence>
<dbReference type="GO" id="GO:0003677">
    <property type="term" value="F:DNA binding"/>
    <property type="evidence" value="ECO:0007669"/>
    <property type="project" value="InterPro"/>
</dbReference>
<dbReference type="EMBL" id="CP041395">
    <property type="protein sequence ID" value="QDM08645.1"/>
    <property type="molecule type" value="Genomic_DNA"/>
</dbReference>
<dbReference type="EC" id="2.1.1.-" evidence="3"/>
<protein>
    <recommendedName>
        <fullName evidence="3">Methyltransferase</fullName>
        <ecNumber evidence="3">2.1.1.-</ecNumber>
    </recommendedName>
</protein>
<feature type="domain" description="DNA methylase N-4/N-6" evidence="5">
    <location>
        <begin position="24"/>
        <end position="244"/>
    </location>
</feature>
<dbReference type="RefSeq" id="WP_004294445.1">
    <property type="nucleotide sequence ID" value="NZ_CP041395.1"/>
</dbReference>
<gene>
    <name evidence="6" type="ORF">DYI28_07850</name>
</gene>
<dbReference type="GO" id="GO:0008170">
    <property type="term" value="F:N-methyltransferase activity"/>
    <property type="evidence" value="ECO:0007669"/>
    <property type="project" value="InterPro"/>
</dbReference>
<comment type="similarity">
    <text evidence="3">Belongs to the N(4)/N(6)-methyltransferase family.</text>
</comment>
<sequence length="280" mass="32780">MIETDRIYLMDCMEGMKQIADGSVDAIIADLPYGVLNRSNPSANWDRQIPLTALWEQYRRITKPDSPIILFGQGLFSAWLMLSQPRLWRYNLVWQKDRVTGHLNAKRMPLRQHEDILVFYKKQPVYHPQMTPCPSERRNHGRRKTEGFTNRCYGTMKLSPVRIADDKYPTSVIFMPKEHKKGAFYHPTQKPVALMEYLIRTYTDEGDVVLDNCIGSGTTAVAAIRTGRHYIGFEIEQAYCEITERRIQEELECRNKAQEEKEIREEKQINKSMTWTKKES</sequence>
<evidence type="ECO:0000313" key="6">
    <source>
        <dbReference type="EMBL" id="QDM08645.1"/>
    </source>
</evidence>
<keyword evidence="2" id="KW-0808">Transferase</keyword>
<dbReference type="PRINTS" id="PR00508">
    <property type="entry name" value="S21N4MTFRASE"/>
</dbReference>
<proteinExistence type="inferred from homology"/>
<keyword evidence="1" id="KW-0489">Methyltransferase</keyword>
<dbReference type="REBASE" id="353541">
    <property type="entry name" value="M.Bov3725ORF7850P"/>
</dbReference>
<dbReference type="InterPro" id="IPR029063">
    <property type="entry name" value="SAM-dependent_MTases_sf"/>
</dbReference>
<feature type="compositionally biased region" description="Basic and acidic residues" evidence="4">
    <location>
        <begin position="257"/>
        <end position="269"/>
    </location>
</feature>
<evidence type="ECO:0000256" key="3">
    <source>
        <dbReference type="RuleBase" id="RU362026"/>
    </source>
</evidence>
<dbReference type="InterPro" id="IPR002941">
    <property type="entry name" value="DNA_methylase_N4/N6"/>
</dbReference>
<dbReference type="SUPFAM" id="SSF53335">
    <property type="entry name" value="S-adenosyl-L-methionine-dependent methyltransferases"/>
    <property type="match status" value="1"/>
</dbReference>
<evidence type="ECO:0000256" key="2">
    <source>
        <dbReference type="ARBA" id="ARBA00022679"/>
    </source>
</evidence>
<dbReference type="AlphaFoldDB" id="A0AAP9DH14"/>
<evidence type="ECO:0000256" key="4">
    <source>
        <dbReference type="SAM" id="MobiDB-lite"/>
    </source>
</evidence>